<evidence type="ECO:0000313" key="7">
    <source>
        <dbReference type="Proteomes" id="UP000749559"/>
    </source>
</evidence>
<feature type="compositionally biased region" description="Pro residues" evidence="5">
    <location>
        <begin position="322"/>
        <end position="345"/>
    </location>
</feature>
<name>A0A8J1THU7_OWEFU</name>
<protein>
    <submittedName>
        <fullName evidence="6">Uncharacterized protein</fullName>
    </submittedName>
</protein>
<feature type="region of interest" description="Disordered" evidence="5">
    <location>
        <begin position="1"/>
        <end position="86"/>
    </location>
</feature>
<evidence type="ECO:0000256" key="4">
    <source>
        <dbReference type="ARBA" id="ARBA00023242"/>
    </source>
</evidence>
<dbReference type="Pfam" id="PF05182">
    <property type="entry name" value="Fip1"/>
    <property type="match status" value="1"/>
</dbReference>
<feature type="compositionally biased region" description="Basic and acidic residues" evidence="5">
    <location>
        <begin position="12"/>
        <end position="27"/>
    </location>
</feature>
<dbReference type="PANTHER" id="PTHR13484">
    <property type="entry name" value="FIP1-LIKE 1 PROTEIN"/>
    <property type="match status" value="1"/>
</dbReference>
<feature type="compositionally biased region" description="Basic and acidic residues" evidence="5">
    <location>
        <begin position="387"/>
        <end position="423"/>
    </location>
</feature>
<dbReference type="InterPro" id="IPR007854">
    <property type="entry name" value="Fip1_dom"/>
</dbReference>
<accession>A0A8J1THU7</accession>
<dbReference type="GO" id="GO:0006397">
    <property type="term" value="P:mRNA processing"/>
    <property type="evidence" value="ECO:0007669"/>
    <property type="project" value="UniProtKB-KW"/>
</dbReference>
<evidence type="ECO:0000256" key="3">
    <source>
        <dbReference type="ARBA" id="ARBA00022664"/>
    </source>
</evidence>
<dbReference type="OrthoDB" id="1917198at2759"/>
<evidence type="ECO:0000313" key="6">
    <source>
        <dbReference type="EMBL" id="CAH1777769.1"/>
    </source>
</evidence>
<organism evidence="6 7">
    <name type="scientific">Owenia fusiformis</name>
    <name type="common">Polychaete worm</name>
    <dbReference type="NCBI Taxonomy" id="6347"/>
    <lineage>
        <taxon>Eukaryota</taxon>
        <taxon>Metazoa</taxon>
        <taxon>Spiralia</taxon>
        <taxon>Lophotrochozoa</taxon>
        <taxon>Annelida</taxon>
        <taxon>Polychaeta</taxon>
        <taxon>Sedentaria</taxon>
        <taxon>Canalipalpata</taxon>
        <taxon>Sabellida</taxon>
        <taxon>Oweniida</taxon>
        <taxon>Oweniidae</taxon>
        <taxon>Owenia</taxon>
    </lineage>
</organism>
<comment type="subcellular location">
    <subcellularLocation>
        <location evidence="1">Nucleus</location>
    </subcellularLocation>
</comment>
<keyword evidence="7" id="KW-1185">Reference proteome</keyword>
<feature type="compositionally biased region" description="Acidic residues" evidence="5">
    <location>
        <begin position="70"/>
        <end position="82"/>
    </location>
</feature>
<dbReference type="Proteomes" id="UP000749559">
    <property type="component" value="Unassembled WGS sequence"/>
</dbReference>
<dbReference type="InterPro" id="IPR051187">
    <property type="entry name" value="Pre-mRNA_3'-end_processing_reg"/>
</dbReference>
<feature type="compositionally biased region" description="Pro residues" evidence="5">
    <location>
        <begin position="283"/>
        <end position="310"/>
    </location>
</feature>
<dbReference type="EMBL" id="CAIIXF020000002">
    <property type="protein sequence ID" value="CAH1777769.1"/>
    <property type="molecule type" value="Genomic_DNA"/>
</dbReference>
<feature type="non-terminal residue" evidence="6">
    <location>
        <position position="1"/>
    </location>
</feature>
<sequence length="486" mass="53920">DFMLGKMATVEHQQEEEWLYGDKKEAGAGDAEGEPAIPGVDPPSNLSASAAPFTPTANNGTASETVVESGEADDDDDDDSDDDVKITIGDIKTGPTAYDGTPRIFKAGAQYNKAAATVPKPAQTKGVDIDTVANINGVPIYEYDVETADEKPWQKPGADITDYFNYGFNEETWAKYCEKQRRMRLESGSSTYHTSKPYGGVTTIKQEPVQHTPVMQGSNKVLTPSHGPRSQWKSPITSQPHIERKPTGISVVTSRRPSDQAYDATNSNIAVLGGSGIPTSFNAPPPAIGQPIPTGVPPPNVHMGPPPGFNPAPTDTYEGYYPPAPGQVPPPTRPEPPVYGVPPPSYGGSAPLPFSGPPPPTGYYNARPSFPPPGGWGDYPPPSRSPHSSDEEDYRRSRERSRTDDRDRDRDRDRRDRERDRDREHRRRYESRDRDRERDRDRSRDKDRDDSRDRRRDDDDDKKHKKSKKSSHKDYKDVKIKVEKDP</sequence>
<feature type="region of interest" description="Disordered" evidence="5">
    <location>
        <begin position="217"/>
        <end position="263"/>
    </location>
</feature>
<evidence type="ECO:0000256" key="5">
    <source>
        <dbReference type="SAM" id="MobiDB-lite"/>
    </source>
</evidence>
<feature type="region of interest" description="Disordered" evidence="5">
    <location>
        <begin position="281"/>
        <end position="486"/>
    </location>
</feature>
<dbReference type="PANTHER" id="PTHR13484:SF0">
    <property type="entry name" value="PRE-MRNA 3'-END-PROCESSING FACTOR FIP1"/>
    <property type="match status" value="1"/>
</dbReference>
<dbReference type="GO" id="GO:0005847">
    <property type="term" value="C:mRNA cleavage and polyadenylation specificity factor complex"/>
    <property type="evidence" value="ECO:0007669"/>
    <property type="project" value="TreeGrafter"/>
</dbReference>
<evidence type="ECO:0000256" key="2">
    <source>
        <dbReference type="ARBA" id="ARBA00007459"/>
    </source>
</evidence>
<comment type="similarity">
    <text evidence="2">Belongs to the FIP1 family.</text>
</comment>
<feature type="compositionally biased region" description="Polar residues" evidence="5">
    <location>
        <begin position="231"/>
        <end position="240"/>
    </location>
</feature>
<feature type="compositionally biased region" description="Basic and acidic residues" evidence="5">
    <location>
        <begin position="430"/>
        <end position="457"/>
    </location>
</feature>
<comment type="caution">
    <text evidence="6">The sequence shown here is derived from an EMBL/GenBank/DDBJ whole genome shotgun (WGS) entry which is preliminary data.</text>
</comment>
<evidence type="ECO:0000256" key="1">
    <source>
        <dbReference type="ARBA" id="ARBA00004123"/>
    </source>
</evidence>
<gene>
    <name evidence="6" type="ORF">OFUS_LOCUS4769</name>
</gene>
<reference evidence="6" key="1">
    <citation type="submission" date="2022-03" db="EMBL/GenBank/DDBJ databases">
        <authorList>
            <person name="Martin C."/>
        </authorList>
    </citation>
    <scope>NUCLEOTIDE SEQUENCE</scope>
</reference>
<feature type="compositionally biased region" description="Pro residues" evidence="5">
    <location>
        <begin position="369"/>
        <end position="384"/>
    </location>
</feature>
<dbReference type="AlphaFoldDB" id="A0A8J1THU7"/>
<feature type="compositionally biased region" description="Polar residues" evidence="5">
    <location>
        <begin position="55"/>
        <end position="66"/>
    </location>
</feature>
<proteinExistence type="inferred from homology"/>
<feature type="compositionally biased region" description="Basic and acidic residues" evidence="5">
    <location>
        <begin position="472"/>
        <end position="486"/>
    </location>
</feature>
<keyword evidence="4" id="KW-0539">Nucleus</keyword>
<keyword evidence="3" id="KW-0507">mRNA processing</keyword>